<feature type="region of interest" description="Disordered" evidence="2">
    <location>
        <begin position="74"/>
        <end position="93"/>
    </location>
</feature>
<evidence type="ECO:0000313" key="4">
    <source>
        <dbReference type="EMBL" id="MBB5978492.1"/>
    </source>
</evidence>
<proteinExistence type="inferred from homology"/>
<evidence type="ECO:0000256" key="2">
    <source>
        <dbReference type="SAM" id="MobiDB-lite"/>
    </source>
</evidence>
<dbReference type="InterPro" id="IPR006015">
    <property type="entry name" value="Universal_stress_UspA"/>
</dbReference>
<reference evidence="4 5" key="1">
    <citation type="submission" date="2020-08" db="EMBL/GenBank/DDBJ databases">
        <title>Sequencing the genomes of 1000 actinobacteria strains.</title>
        <authorList>
            <person name="Klenk H.-P."/>
        </authorList>
    </citation>
    <scope>NUCLEOTIDE SEQUENCE [LARGE SCALE GENOMIC DNA]</scope>
    <source>
        <strain evidence="4 5">DSM 17294</strain>
    </source>
</reference>
<keyword evidence="5" id="KW-1185">Reference proteome</keyword>
<name>A0A841DJ10_9ACTN</name>
<feature type="domain" description="UspA" evidence="3">
    <location>
        <begin position="6"/>
        <end position="156"/>
    </location>
</feature>
<dbReference type="EMBL" id="JACHNF010000001">
    <property type="protein sequence ID" value="MBB5978492.1"/>
    <property type="molecule type" value="Genomic_DNA"/>
</dbReference>
<dbReference type="Pfam" id="PF00582">
    <property type="entry name" value="Usp"/>
    <property type="match status" value="2"/>
</dbReference>
<dbReference type="PRINTS" id="PR01438">
    <property type="entry name" value="UNVRSLSTRESS"/>
</dbReference>
<gene>
    <name evidence="4" type="ORF">HDA44_001833</name>
</gene>
<dbReference type="RefSeq" id="WP_184832905.1">
    <property type="nucleotide sequence ID" value="NZ_BAAAVN010000004.1"/>
</dbReference>
<evidence type="ECO:0000313" key="5">
    <source>
        <dbReference type="Proteomes" id="UP000558997"/>
    </source>
</evidence>
<dbReference type="InterPro" id="IPR014729">
    <property type="entry name" value="Rossmann-like_a/b/a_fold"/>
</dbReference>
<evidence type="ECO:0000259" key="3">
    <source>
        <dbReference type="Pfam" id="PF00582"/>
    </source>
</evidence>
<organism evidence="4 5">
    <name type="scientific">Kribbella solani</name>
    <dbReference type="NCBI Taxonomy" id="236067"/>
    <lineage>
        <taxon>Bacteria</taxon>
        <taxon>Bacillati</taxon>
        <taxon>Actinomycetota</taxon>
        <taxon>Actinomycetes</taxon>
        <taxon>Propionibacteriales</taxon>
        <taxon>Kribbellaceae</taxon>
        <taxon>Kribbella</taxon>
    </lineage>
</organism>
<dbReference type="Proteomes" id="UP000558997">
    <property type="component" value="Unassembled WGS sequence"/>
</dbReference>
<dbReference type="SUPFAM" id="SSF52402">
    <property type="entry name" value="Adenine nucleotide alpha hydrolases-like"/>
    <property type="match status" value="2"/>
</dbReference>
<evidence type="ECO:0000256" key="1">
    <source>
        <dbReference type="ARBA" id="ARBA00008791"/>
    </source>
</evidence>
<dbReference type="Gene3D" id="3.40.50.620">
    <property type="entry name" value="HUPs"/>
    <property type="match status" value="2"/>
</dbReference>
<dbReference type="CDD" id="cd00293">
    <property type="entry name" value="USP-like"/>
    <property type="match status" value="1"/>
</dbReference>
<comment type="caution">
    <text evidence="4">The sequence shown here is derived from an EMBL/GenBank/DDBJ whole genome shotgun (WGS) entry which is preliminary data.</text>
</comment>
<dbReference type="AlphaFoldDB" id="A0A841DJ10"/>
<feature type="domain" description="UspA" evidence="3">
    <location>
        <begin position="167"/>
        <end position="305"/>
    </location>
</feature>
<dbReference type="PANTHER" id="PTHR46268:SF6">
    <property type="entry name" value="UNIVERSAL STRESS PROTEIN UP12"/>
    <property type="match status" value="1"/>
</dbReference>
<dbReference type="InterPro" id="IPR006016">
    <property type="entry name" value="UspA"/>
</dbReference>
<dbReference type="PANTHER" id="PTHR46268">
    <property type="entry name" value="STRESS RESPONSE PROTEIN NHAX"/>
    <property type="match status" value="1"/>
</dbReference>
<comment type="similarity">
    <text evidence="1">Belongs to the universal stress protein A family.</text>
</comment>
<protein>
    <submittedName>
        <fullName evidence="4">Nucleotide-binding universal stress UspA family protein</fullName>
    </submittedName>
</protein>
<accession>A0A841DJ10</accession>
<sequence>MSKAVIHVGVDDSWRDTGAMEWALQESLLRREPLQAVHVIDERIRTVAGIPPDLVDDQATELVNTVQGYLDEHRNEAQGPGLGEGLDASPDDGQGLLDHEAELMLGPPARTLTDAAADSRMLVVGRRGMGTFKRLLIGSTSEAVVAQTTVPVVIVPDRWKPSDHAGPVVVALDQGDDHAPVMEFAIAAASERNVPVRIVYVFDLPGLYGWEAVNAEGVSADMREQAERHFENVAAEWNQKYPDVTIEVDVRRGHRVDGVLNGAAKADAQLIVVGAHHHARVTAALLGTVTRGVLHHATCPLAVVPV</sequence>